<name>A0A1V9EKR6_9BACT</name>
<accession>A0A1V9EKR6</accession>
<evidence type="ECO:0000259" key="1">
    <source>
        <dbReference type="Pfam" id="PF20033"/>
    </source>
</evidence>
<dbReference type="PROSITE" id="PS51257">
    <property type="entry name" value="PROKAR_LIPOPROTEIN"/>
    <property type="match status" value="1"/>
</dbReference>
<dbReference type="RefSeq" id="WP_081170935.1">
    <property type="nucleotide sequence ID" value="NZ_LWBP01000243.1"/>
</dbReference>
<organism evidence="2 3">
    <name type="scientific">Niastella populi</name>
    <dbReference type="NCBI Taxonomy" id="550983"/>
    <lineage>
        <taxon>Bacteria</taxon>
        <taxon>Pseudomonadati</taxon>
        <taxon>Bacteroidota</taxon>
        <taxon>Chitinophagia</taxon>
        <taxon>Chitinophagales</taxon>
        <taxon>Chitinophagaceae</taxon>
        <taxon>Niastella</taxon>
    </lineage>
</organism>
<dbReference type="Pfam" id="PF20033">
    <property type="entry name" value="DUF6438"/>
    <property type="match status" value="1"/>
</dbReference>
<gene>
    <name evidence="2" type="ORF">A4R26_08530</name>
</gene>
<dbReference type="AlphaFoldDB" id="A0A1V9EKR6"/>
<protein>
    <recommendedName>
        <fullName evidence="1">DUF6438 domain-containing protein</fullName>
    </recommendedName>
</protein>
<proteinExistence type="predicted"/>
<dbReference type="STRING" id="550983.A4R26_08530"/>
<feature type="domain" description="DUF6438" evidence="1">
    <location>
        <begin position="146"/>
        <end position="243"/>
    </location>
</feature>
<evidence type="ECO:0000313" key="3">
    <source>
        <dbReference type="Proteomes" id="UP000192276"/>
    </source>
</evidence>
<keyword evidence="3" id="KW-1185">Reference proteome</keyword>
<sequence>MLKYIALLSFISLTFSCRDQKKQPPNYAELIKGDWIGKEKLQENRQTQTAYLLIDDTVIRRSVHRFGLKYQIKEDTLIVEDFNDDKKVHLRYFHIAKLTNDSFICTAGRYQQDSFQYVKLQPKNNITPAAIYFGYEGPVEFLHSRYYIEIDSLRNVRFWGIRDSSTKQGYKGTLTEKAYNSIVSSIRKLPADSLKLIYVAPWQGDQTMGVSIVYGDKVIRSATYGHYREPMELYFLLNQLSDLNWQVKMQPDPSLTKDYFERKISVLPVTTPPPPALRKEE</sequence>
<reference evidence="3" key="1">
    <citation type="submission" date="2016-04" db="EMBL/GenBank/DDBJ databases">
        <authorList>
            <person name="Chen L."/>
            <person name="Zhuang W."/>
            <person name="Wang G."/>
        </authorList>
    </citation>
    <scope>NUCLEOTIDE SEQUENCE [LARGE SCALE GENOMIC DNA]</scope>
    <source>
        <strain evidence="3">208</strain>
    </source>
</reference>
<comment type="caution">
    <text evidence="2">The sequence shown here is derived from an EMBL/GenBank/DDBJ whole genome shotgun (WGS) entry which is preliminary data.</text>
</comment>
<dbReference type="InterPro" id="IPR045497">
    <property type="entry name" value="DUF6438"/>
</dbReference>
<dbReference type="OrthoDB" id="7172369at2"/>
<dbReference type="Proteomes" id="UP000192276">
    <property type="component" value="Unassembled WGS sequence"/>
</dbReference>
<dbReference type="EMBL" id="LWBP01000243">
    <property type="protein sequence ID" value="OQP46747.1"/>
    <property type="molecule type" value="Genomic_DNA"/>
</dbReference>
<evidence type="ECO:0000313" key="2">
    <source>
        <dbReference type="EMBL" id="OQP46747.1"/>
    </source>
</evidence>